<sequence>MAKFANILEINIPTSNTYDTLYFDHLLIAIASVTQPPALLRPRRLSCGRYAGRQTLNDDDDPSQDVGESEDEDEADEDFQDCILDLVNDIHIDGEQDEQGARADMIGISLLSSDSGDGNDNSIQFAGMRDKRS</sequence>
<dbReference type="Proteomes" id="UP000658997">
    <property type="component" value="Unassembled WGS sequence"/>
</dbReference>
<gene>
    <name evidence="2" type="ORF">UBRO2_02503</name>
</gene>
<accession>A0A8H8TQI7</accession>
<proteinExistence type="predicted"/>
<organism evidence="2 3">
    <name type="scientific">Ustilago bromivora</name>
    <dbReference type="NCBI Taxonomy" id="307758"/>
    <lineage>
        <taxon>Eukaryota</taxon>
        <taxon>Fungi</taxon>
        <taxon>Dikarya</taxon>
        <taxon>Basidiomycota</taxon>
        <taxon>Ustilaginomycotina</taxon>
        <taxon>Ustilaginomycetes</taxon>
        <taxon>Ustilaginales</taxon>
        <taxon>Ustilaginaceae</taxon>
        <taxon>Ustilago</taxon>
    </lineage>
</organism>
<comment type="caution">
    <text evidence="2">The sequence shown here is derived from an EMBL/GenBank/DDBJ whole genome shotgun (WGS) entry which is preliminary data.</text>
</comment>
<name>A0A8H8TQI7_9BASI</name>
<reference evidence="2" key="1">
    <citation type="submission" date="2018-08" db="EMBL/GenBank/DDBJ databases">
        <authorList>
            <person name="Guldener U."/>
        </authorList>
    </citation>
    <scope>NUCLEOTIDE SEQUENCE</scope>
    <source>
        <strain evidence="2">UB2</strain>
    </source>
</reference>
<evidence type="ECO:0000313" key="2">
    <source>
        <dbReference type="EMBL" id="SYW78311.1"/>
    </source>
</evidence>
<keyword evidence="3" id="KW-1185">Reference proteome</keyword>
<feature type="compositionally biased region" description="Acidic residues" evidence="1">
    <location>
        <begin position="57"/>
        <end position="78"/>
    </location>
</feature>
<feature type="compositionally biased region" description="Low complexity" evidence="1">
    <location>
        <begin position="110"/>
        <end position="123"/>
    </location>
</feature>
<evidence type="ECO:0000313" key="3">
    <source>
        <dbReference type="Proteomes" id="UP000658997"/>
    </source>
</evidence>
<dbReference type="EMBL" id="ULHB01000039">
    <property type="protein sequence ID" value="SYW78311.1"/>
    <property type="molecule type" value="Genomic_DNA"/>
</dbReference>
<evidence type="ECO:0000256" key="1">
    <source>
        <dbReference type="SAM" id="MobiDB-lite"/>
    </source>
</evidence>
<feature type="region of interest" description="Disordered" evidence="1">
    <location>
        <begin position="50"/>
        <end position="78"/>
    </location>
</feature>
<dbReference type="AlphaFoldDB" id="A0A8H8TQI7"/>
<feature type="region of interest" description="Disordered" evidence="1">
    <location>
        <begin position="110"/>
        <end position="133"/>
    </location>
</feature>
<protein>
    <submittedName>
        <fullName evidence="2">Uncharacterized protein</fullName>
    </submittedName>
</protein>